<dbReference type="HOGENOM" id="CLU_038371_0_4_10"/>
<evidence type="ECO:0000313" key="5">
    <source>
        <dbReference type="Proteomes" id="UP000033047"/>
    </source>
</evidence>
<protein>
    <submittedName>
        <fullName evidence="4">Uncharacterized protein</fullName>
    </submittedName>
</protein>
<dbReference type="STRING" id="927665.HMPREF1535_04155"/>
<dbReference type="PANTHER" id="PTHR30160">
    <property type="entry name" value="TETRAACYLDISACCHARIDE 4'-KINASE-RELATED"/>
    <property type="match status" value="1"/>
</dbReference>
<dbReference type="Pfam" id="PF01075">
    <property type="entry name" value="Glyco_transf_9"/>
    <property type="match status" value="1"/>
</dbReference>
<dbReference type="Proteomes" id="UP000033047">
    <property type="component" value="Unassembled WGS sequence"/>
</dbReference>
<sequence length="389" mass="44754">MYAKKLGLTRTGMLEVYILIIFHELLNFFIRLLVRPKGEKFDLLLVRTDGIGDYIIWLDSLRAYKEAFKDKKVLLVCSKATLDIAKLDPFFTKIVPLDRGQFLKVTYWYSFVKKIRQYAFDYAIAPAFSRSYVSDSVISVIRSKRRVGFHGDCLNMSRWQKYYMECFYTQLINTPLERLPEIDINAYFVRTLFSQDFQAQLPAFPVLPISCSYVEGNYCVFFLSTNNLFHAWSVDRFVKIAMELVDKYKIILLGYGKIDQDLSDAFMCLSGNNGQIINKVNKTSFLETAQIVSHASLVIGNDTGGIHLATSLCVPSLAIVSGAHPGRFLPYPSRFSSLFYFPHIVFHQMDCFGCDYRCSRPMKQVYECIDSVNVESVRKELLSLLNCLK</sequence>
<organism evidence="4 5">
    <name type="scientific">Parabacteroides goldsteinii DSM 19448 = WAL 12034</name>
    <dbReference type="NCBI Taxonomy" id="927665"/>
    <lineage>
        <taxon>Bacteria</taxon>
        <taxon>Pseudomonadati</taxon>
        <taxon>Bacteroidota</taxon>
        <taxon>Bacteroidia</taxon>
        <taxon>Bacteroidales</taxon>
        <taxon>Tannerellaceae</taxon>
        <taxon>Parabacteroides</taxon>
    </lineage>
</organism>
<comment type="caution">
    <text evidence="4">The sequence shown here is derived from an EMBL/GenBank/DDBJ whole genome shotgun (WGS) entry which is preliminary data.</text>
</comment>
<keyword evidence="1" id="KW-0328">Glycosyltransferase</keyword>
<evidence type="ECO:0000256" key="2">
    <source>
        <dbReference type="ARBA" id="ARBA00022679"/>
    </source>
</evidence>
<keyword evidence="3" id="KW-0812">Transmembrane</keyword>
<keyword evidence="3" id="KW-0472">Membrane</keyword>
<dbReference type="SUPFAM" id="SSF53756">
    <property type="entry name" value="UDP-Glycosyltransferase/glycogen phosphorylase"/>
    <property type="match status" value="1"/>
</dbReference>
<dbReference type="GO" id="GO:0008713">
    <property type="term" value="F:ADP-heptose-lipopolysaccharide heptosyltransferase activity"/>
    <property type="evidence" value="ECO:0007669"/>
    <property type="project" value="TreeGrafter"/>
</dbReference>
<keyword evidence="2" id="KW-0808">Transferase</keyword>
<dbReference type="CDD" id="cd03789">
    <property type="entry name" value="GT9_LPS_heptosyltransferase"/>
    <property type="match status" value="1"/>
</dbReference>
<dbReference type="PATRIC" id="fig|927665.4.peg.4269"/>
<dbReference type="RefSeq" id="WP_046147297.1">
    <property type="nucleotide sequence ID" value="NZ_KQ033913.1"/>
</dbReference>
<dbReference type="GO" id="GO:0005829">
    <property type="term" value="C:cytosol"/>
    <property type="evidence" value="ECO:0007669"/>
    <property type="project" value="TreeGrafter"/>
</dbReference>
<feature type="transmembrane region" description="Helical" evidence="3">
    <location>
        <begin position="16"/>
        <end position="34"/>
    </location>
</feature>
<proteinExistence type="predicted"/>
<dbReference type="EMBL" id="AQHV01000021">
    <property type="protein sequence ID" value="KKB48926.1"/>
    <property type="molecule type" value="Genomic_DNA"/>
</dbReference>
<keyword evidence="3" id="KW-1133">Transmembrane helix</keyword>
<evidence type="ECO:0000256" key="1">
    <source>
        <dbReference type="ARBA" id="ARBA00022676"/>
    </source>
</evidence>
<dbReference type="GO" id="GO:0009244">
    <property type="term" value="P:lipopolysaccharide core region biosynthetic process"/>
    <property type="evidence" value="ECO:0007669"/>
    <property type="project" value="TreeGrafter"/>
</dbReference>
<dbReference type="InterPro" id="IPR051199">
    <property type="entry name" value="LPS_LOS_Heptosyltrfase"/>
</dbReference>
<name>A0A0F5ITP2_9BACT</name>
<evidence type="ECO:0000256" key="3">
    <source>
        <dbReference type="SAM" id="Phobius"/>
    </source>
</evidence>
<reference evidence="4 5" key="1">
    <citation type="submission" date="2013-04" db="EMBL/GenBank/DDBJ databases">
        <title>The Genome Sequence of Parabacteroides goldsteinii DSM 19448.</title>
        <authorList>
            <consortium name="The Broad Institute Genomics Platform"/>
            <person name="Earl A."/>
            <person name="Ward D."/>
            <person name="Feldgarden M."/>
            <person name="Gevers D."/>
            <person name="Martens E."/>
            <person name="Sakamoto M."/>
            <person name="Benno Y."/>
            <person name="Song Y."/>
            <person name="Liu C."/>
            <person name="Lee J."/>
            <person name="Bolanos M."/>
            <person name="Vaisanen M.L."/>
            <person name="Finegold S.M."/>
            <person name="Walker B."/>
            <person name="Young S."/>
            <person name="Zeng Q."/>
            <person name="Gargeya S."/>
            <person name="Fitzgerald M."/>
            <person name="Haas B."/>
            <person name="Abouelleil A."/>
            <person name="Allen A.W."/>
            <person name="Alvarado L."/>
            <person name="Arachchi H.M."/>
            <person name="Berlin A.M."/>
            <person name="Chapman S.B."/>
            <person name="Gainer-Dewar J."/>
            <person name="Goldberg J."/>
            <person name="Griggs A."/>
            <person name="Gujja S."/>
            <person name="Hansen M."/>
            <person name="Howarth C."/>
            <person name="Imamovic A."/>
            <person name="Ireland A."/>
            <person name="Larimer J."/>
            <person name="McCowan C."/>
            <person name="Murphy C."/>
            <person name="Pearson M."/>
            <person name="Poon T.W."/>
            <person name="Priest M."/>
            <person name="Roberts A."/>
            <person name="Saif S."/>
            <person name="Shea T."/>
            <person name="Sisk P."/>
            <person name="Sykes S."/>
            <person name="Wortman J."/>
            <person name="Nusbaum C."/>
            <person name="Birren B."/>
        </authorList>
    </citation>
    <scope>NUCLEOTIDE SEQUENCE [LARGE SCALE GENOMIC DNA]</scope>
    <source>
        <strain evidence="4 5">DSM 19448</strain>
    </source>
</reference>
<accession>A0A0F5ITP2</accession>
<evidence type="ECO:0000313" key="4">
    <source>
        <dbReference type="EMBL" id="KKB48926.1"/>
    </source>
</evidence>
<dbReference type="Gene3D" id="3.40.50.2000">
    <property type="entry name" value="Glycogen Phosphorylase B"/>
    <property type="match status" value="2"/>
</dbReference>
<gene>
    <name evidence="4" type="ORF">HMPREF1535_04155</name>
</gene>
<dbReference type="InterPro" id="IPR002201">
    <property type="entry name" value="Glyco_trans_9"/>
</dbReference>
<dbReference type="AlphaFoldDB" id="A0A0F5ITP2"/>
<dbReference type="PANTHER" id="PTHR30160:SF1">
    <property type="entry name" value="LIPOPOLYSACCHARIDE 1,2-N-ACETYLGLUCOSAMINETRANSFERASE-RELATED"/>
    <property type="match status" value="1"/>
</dbReference>